<evidence type="ECO:0000313" key="1">
    <source>
        <dbReference type="EMBL" id="MBO0654062.1"/>
    </source>
</evidence>
<gene>
    <name evidence="1" type="ORF">J1792_15155</name>
</gene>
<sequence length="354" mass="37491">MITVAFQEEADYPAQTFRRMFGSMQDFVAGFDSRESFEPSLSALHGPGYVALAPGRAWVKDGDEAGGVYWVESDTALQVPVPASVQSGYVVLYVEDIAHGDWRNALVPQVVPDDVPPATDEGRRLVVAKFARYPDGTLNLPPDYDQRYAYGWGQYLVTRTGPARGEDPAPAELARFRLGTQYTNFSTGNRFVRTEEGWHRDGNKFYAATVDPAKAEGLNGDQWINTATMGLFNKAGGDWAFLGSLKGAKGETGTVEANTGATVGGDLVVKQNITTERFKVTPAGVVTLGPCAAAPDRPQDGAVLYAKDGALWVAESGSTGKPFKVGSADLVMAGEGPPPGFTAAPATIGGGGNG</sequence>
<keyword evidence="2" id="KW-1185">Reference proteome</keyword>
<dbReference type="Proteomes" id="UP000664781">
    <property type="component" value="Unassembled WGS sequence"/>
</dbReference>
<dbReference type="RefSeq" id="WP_207247454.1">
    <property type="nucleotide sequence ID" value="NZ_JAFMOF010000002.1"/>
</dbReference>
<accession>A0A939FMP7</accession>
<evidence type="ECO:0000313" key="2">
    <source>
        <dbReference type="Proteomes" id="UP000664781"/>
    </source>
</evidence>
<name>A0A939FMP7_9ACTN</name>
<reference evidence="1" key="1">
    <citation type="submission" date="2021-03" db="EMBL/GenBank/DDBJ databases">
        <title>Streptomyces strains.</title>
        <authorList>
            <person name="Lund M.B."/>
            <person name="Toerring T."/>
        </authorList>
    </citation>
    <scope>NUCLEOTIDE SEQUENCE</scope>
    <source>
        <strain evidence="1">JCM 4242</strain>
    </source>
</reference>
<comment type="caution">
    <text evidence="1">The sequence shown here is derived from an EMBL/GenBank/DDBJ whole genome shotgun (WGS) entry which is preliminary data.</text>
</comment>
<proteinExistence type="predicted"/>
<protein>
    <submittedName>
        <fullName evidence="1">Uncharacterized protein</fullName>
    </submittedName>
</protein>
<dbReference type="EMBL" id="JAFMOF010000002">
    <property type="protein sequence ID" value="MBO0654062.1"/>
    <property type="molecule type" value="Genomic_DNA"/>
</dbReference>
<dbReference type="AlphaFoldDB" id="A0A939FMP7"/>
<organism evidence="1 2">
    <name type="scientific">Streptomyces triculaminicus</name>
    <dbReference type="NCBI Taxonomy" id="2816232"/>
    <lineage>
        <taxon>Bacteria</taxon>
        <taxon>Bacillati</taxon>
        <taxon>Actinomycetota</taxon>
        <taxon>Actinomycetes</taxon>
        <taxon>Kitasatosporales</taxon>
        <taxon>Streptomycetaceae</taxon>
        <taxon>Streptomyces</taxon>
    </lineage>
</organism>